<dbReference type="Gene3D" id="1.10.532.10">
    <property type="entry name" value="STAT transcription factor, N-terminal domain"/>
    <property type="match status" value="1"/>
</dbReference>
<evidence type="ECO:0000313" key="7">
    <source>
        <dbReference type="RefSeq" id="XP_055896930.1"/>
    </source>
</evidence>
<evidence type="ECO:0000313" key="5">
    <source>
        <dbReference type="RefSeq" id="XP_055896927.1"/>
    </source>
</evidence>
<organism evidence="4 8">
    <name type="scientific">Biomphalaria glabrata</name>
    <name type="common">Bloodfluke planorb</name>
    <name type="synonym">Freshwater snail</name>
    <dbReference type="NCBI Taxonomy" id="6526"/>
    <lineage>
        <taxon>Eukaryota</taxon>
        <taxon>Metazoa</taxon>
        <taxon>Spiralia</taxon>
        <taxon>Lophotrochozoa</taxon>
        <taxon>Mollusca</taxon>
        <taxon>Gastropoda</taxon>
        <taxon>Heterobranchia</taxon>
        <taxon>Euthyneura</taxon>
        <taxon>Panpulmonata</taxon>
        <taxon>Hygrophila</taxon>
        <taxon>Lymnaeoidea</taxon>
        <taxon>Planorbidae</taxon>
        <taxon>Biomphalaria</taxon>
    </lineage>
</organism>
<sequence>METDTKIKKEKELIKTLTLLNYEGTQTLYKKIPFFFRSRMSHLIEDINWEDIKNGCERNHPNAYIEATTAFNTIRAEIVKYLDIGKLCHKDVGTDNLMLMKTDLNSILNNYGSDPVSFVIAMAECIRKEEELIANYEYEDETLTDLLQIRTIEPTMNVIVDTEMEEHGSNTPQREQEAEILSDDTASIRDLIDILKESIGEESRASQEETQIQILGYFELLISAMNDYLPQLKTKVDEWRKSEARASVEVEKFSKLSKVEKSFNDFSALLSDVLNWFEPGKALHSFRLKKILETASIQQRLNTILRALFQCNCIVYKQPKDLLSIENVGTAAASKKNKEDKTKVKQYRTKKKNNFETGVKFLGGKYFELQVDKSKALLYLVAEKDLAEGVDGNRDALGYNVDLITDQDDPGVLFKEVSITCFSRVETNMVYKQFFRLKYTLPFTVNGFSFDVTTLSLPFLFNTGSNQLLELIGGRMWYCANFDLYNGKFVCEDNLDVDIVLQMLNDRVANLNPQCPRILQKDELEFLKSRLPNSNSGRITMHGFIKGKIKKTRNEGELDFSFHTWFYAVLNSIKSPHLLKPWSDGIIYGFCSETMAKQVLATQPSGTFLIRPSISQNITAMSSRDACADMTLDIKLKKDNPDPMEDPCIVQSVPLFMTSVTKYTLFGAIAGIKQGTQSVAINCWTRKGRLNISHLRKYKPAKPEDESKTKFVIDDYKLVMTKTEQLKIEPRKDHDSESAKVEEAEAPLRKRPHPNSVTNSVSAPCVQLFQPPQIATQLNPININNQTLSGSQPYTLFHNSTAPVNGQPAFFDDKTNQMQQLAGNSVIEVDISQINRLLQEATEFNPTDLVYFTQDTQNQALNEDLFLSGTEHSQNETLNFLNSESMIPNSGPPQRIMRTDSNFSYSNSNFSDNSPPGSHGSFYSLADSGIDRDHSDHSPSPSQ</sequence>
<evidence type="ECO:0000313" key="6">
    <source>
        <dbReference type="RefSeq" id="XP_055896928.1"/>
    </source>
</evidence>
<evidence type="ECO:0000256" key="2">
    <source>
        <dbReference type="ARBA" id="ARBA00022999"/>
    </source>
</evidence>
<keyword evidence="4" id="KW-1185">Reference proteome</keyword>
<name>A0A9W3BBX4_BIOGL</name>
<comment type="similarity">
    <text evidence="1">Belongs to the transcription factor STAT family.</text>
</comment>
<reference evidence="5 6" key="1">
    <citation type="submission" date="2025-04" db="UniProtKB">
        <authorList>
            <consortium name="RefSeq"/>
        </authorList>
    </citation>
    <scope>IDENTIFICATION</scope>
</reference>
<dbReference type="RefSeq" id="XP_055896930.1">
    <property type="nucleotide sequence ID" value="XM_056040955.1"/>
</dbReference>
<protein>
    <submittedName>
        <fullName evidence="5 6">Signal transducer and activator of transcription 5B-like isoform X1</fullName>
    </submittedName>
</protein>
<dbReference type="GeneID" id="106057899"/>
<feature type="compositionally biased region" description="Low complexity" evidence="3">
    <location>
        <begin position="900"/>
        <end position="914"/>
    </location>
</feature>
<dbReference type="OMA" id="LACMDES"/>
<dbReference type="OrthoDB" id="6082864at2759"/>
<dbReference type="RefSeq" id="XP_055896927.1">
    <property type="nucleotide sequence ID" value="XM_056040952.1"/>
</dbReference>
<feature type="compositionally biased region" description="Basic and acidic residues" evidence="3">
    <location>
        <begin position="727"/>
        <end position="748"/>
    </location>
</feature>
<evidence type="ECO:0000256" key="3">
    <source>
        <dbReference type="SAM" id="MobiDB-lite"/>
    </source>
</evidence>
<accession>A0A9W3BBX4</accession>
<dbReference type="GO" id="GO:0007165">
    <property type="term" value="P:signal transduction"/>
    <property type="evidence" value="ECO:0007669"/>
    <property type="project" value="InterPro"/>
</dbReference>
<evidence type="ECO:0000256" key="1">
    <source>
        <dbReference type="ARBA" id="ARBA00005586"/>
    </source>
</evidence>
<feature type="region of interest" description="Disordered" evidence="3">
    <location>
        <begin position="883"/>
        <end position="943"/>
    </location>
</feature>
<dbReference type="InterPro" id="IPR001217">
    <property type="entry name" value="STAT"/>
</dbReference>
<dbReference type="PANTHER" id="PTHR11801">
    <property type="entry name" value="SIGNAL TRANSDUCER AND ACTIVATOR OF TRANSCRIPTION"/>
    <property type="match status" value="1"/>
</dbReference>
<dbReference type="GO" id="GO:0003700">
    <property type="term" value="F:DNA-binding transcription factor activity"/>
    <property type="evidence" value="ECO:0007669"/>
    <property type="project" value="InterPro"/>
</dbReference>
<dbReference type="Gene3D" id="1.10.238.10">
    <property type="entry name" value="EF-hand"/>
    <property type="match status" value="1"/>
</dbReference>
<feature type="region of interest" description="Disordered" evidence="3">
    <location>
        <begin position="727"/>
        <end position="759"/>
    </location>
</feature>
<dbReference type="RefSeq" id="XP_055896931.1">
    <property type="nucleotide sequence ID" value="XM_056040956.1"/>
</dbReference>
<keyword evidence="2" id="KW-0727">SH2 domain</keyword>
<dbReference type="SUPFAM" id="SSF48092">
    <property type="entry name" value="Transcription factor STAT-4 N-domain"/>
    <property type="match status" value="1"/>
</dbReference>
<dbReference type="RefSeq" id="XP_055896928.1">
    <property type="nucleotide sequence ID" value="XM_056040953.1"/>
</dbReference>
<dbReference type="Proteomes" id="UP001165740">
    <property type="component" value="Chromosome 9"/>
</dbReference>
<evidence type="ECO:0000313" key="8">
    <source>
        <dbReference type="RefSeq" id="XP_055896931.1"/>
    </source>
</evidence>
<dbReference type="SUPFAM" id="SSF49417">
    <property type="entry name" value="p53-like transcription factors"/>
    <property type="match status" value="1"/>
</dbReference>
<dbReference type="AlphaFoldDB" id="A0A9W3BBX4"/>
<proteinExistence type="inferred from homology"/>
<evidence type="ECO:0000313" key="4">
    <source>
        <dbReference type="Proteomes" id="UP001165740"/>
    </source>
</evidence>
<dbReference type="InterPro" id="IPR036535">
    <property type="entry name" value="STAT_N_sf"/>
</dbReference>
<dbReference type="InterPro" id="IPR036860">
    <property type="entry name" value="SH2_dom_sf"/>
</dbReference>
<dbReference type="InterPro" id="IPR008967">
    <property type="entry name" value="p53-like_TF_DNA-bd_sf"/>
</dbReference>
<dbReference type="SUPFAM" id="SSF55550">
    <property type="entry name" value="SH2 domain"/>
    <property type="match status" value="1"/>
</dbReference>
<gene>
    <name evidence="5 6 7 8" type="primary">LOC106057899</name>
</gene>